<reference evidence="8 9" key="1">
    <citation type="journal article" date="2018" name="Mol. Plant">
        <title>The genome of Artemisia annua provides insight into the evolution of Asteraceae family and artemisinin biosynthesis.</title>
        <authorList>
            <person name="Shen Q."/>
            <person name="Zhang L."/>
            <person name="Liao Z."/>
            <person name="Wang S."/>
            <person name="Yan T."/>
            <person name="Shi P."/>
            <person name="Liu M."/>
            <person name="Fu X."/>
            <person name="Pan Q."/>
            <person name="Wang Y."/>
            <person name="Lv Z."/>
            <person name="Lu X."/>
            <person name="Zhang F."/>
            <person name="Jiang W."/>
            <person name="Ma Y."/>
            <person name="Chen M."/>
            <person name="Hao X."/>
            <person name="Li L."/>
            <person name="Tang Y."/>
            <person name="Lv G."/>
            <person name="Zhou Y."/>
            <person name="Sun X."/>
            <person name="Brodelius P.E."/>
            <person name="Rose J.K.C."/>
            <person name="Tang K."/>
        </authorList>
    </citation>
    <scope>NUCLEOTIDE SEQUENCE [LARGE SCALE GENOMIC DNA]</scope>
    <source>
        <strain evidence="9">cv. Huhao1</strain>
        <tissue evidence="8">Leaf</tissue>
    </source>
</reference>
<protein>
    <submittedName>
        <fullName evidence="8">Uncharacterized protein</fullName>
    </submittedName>
</protein>
<dbReference type="GO" id="GO:0015140">
    <property type="term" value="F:malate transmembrane transporter activity"/>
    <property type="evidence" value="ECO:0007669"/>
    <property type="project" value="UniProtKB-ARBA"/>
</dbReference>
<keyword evidence="5 7" id="KW-1133">Transmembrane helix</keyword>
<keyword evidence="9" id="KW-1185">Reference proteome</keyword>
<evidence type="ECO:0000256" key="4">
    <source>
        <dbReference type="ARBA" id="ARBA00022780"/>
    </source>
</evidence>
<evidence type="ECO:0000256" key="2">
    <source>
        <dbReference type="ARBA" id="ARBA00007349"/>
    </source>
</evidence>
<comment type="subcellular location">
    <subcellularLocation>
        <location evidence="1">Plastid</location>
        <location evidence="1">Chloroplast inner membrane</location>
        <topology evidence="1">Multi-pass membrane protein</topology>
    </subcellularLocation>
</comment>
<dbReference type="Pfam" id="PF00939">
    <property type="entry name" value="Na_sulph_symp"/>
    <property type="match status" value="1"/>
</dbReference>
<comment type="similarity">
    <text evidence="2">Belongs to the SLC13A/DASS transporter (TC 2.A.47) family. DIT1 subfamily.</text>
</comment>
<evidence type="ECO:0000256" key="7">
    <source>
        <dbReference type="SAM" id="Phobius"/>
    </source>
</evidence>
<evidence type="ECO:0000256" key="1">
    <source>
        <dbReference type="ARBA" id="ARBA00004478"/>
    </source>
</evidence>
<evidence type="ECO:0000256" key="6">
    <source>
        <dbReference type="ARBA" id="ARBA00023136"/>
    </source>
</evidence>
<feature type="transmembrane region" description="Helical" evidence="7">
    <location>
        <begin position="6"/>
        <end position="25"/>
    </location>
</feature>
<evidence type="ECO:0000313" key="9">
    <source>
        <dbReference type="Proteomes" id="UP000245207"/>
    </source>
</evidence>
<name>A0A2U1LVL7_ARTAN</name>
<dbReference type="PANTHER" id="PTHR42826">
    <property type="entry name" value="DICARBOXYLATE TRANSPORTER 2.1, CHLOROPLASTIC"/>
    <property type="match status" value="1"/>
</dbReference>
<dbReference type="Proteomes" id="UP000245207">
    <property type="component" value="Unassembled WGS sequence"/>
</dbReference>
<proteinExistence type="inferred from homology"/>
<keyword evidence="3 7" id="KW-0812">Transmembrane</keyword>
<dbReference type="STRING" id="35608.A0A2U1LVL7"/>
<dbReference type="AlphaFoldDB" id="A0A2U1LVL7"/>
<keyword evidence="6 7" id="KW-0472">Membrane</keyword>
<sequence length="82" mass="9335">MLGIDVVTTVILGFSVLLITGVVTWKECLGEAFAWDTLTWFAALIAMASYLNEYDLISWLSETVVKIFMRPQHHRRLAARPH</sequence>
<evidence type="ECO:0000256" key="3">
    <source>
        <dbReference type="ARBA" id="ARBA00022692"/>
    </source>
</evidence>
<feature type="transmembrane region" description="Helical" evidence="7">
    <location>
        <begin position="32"/>
        <end position="51"/>
    </location>
</feature>
<evidence type="ECO:0000313" key="8">
    <source>
        <dbReference type="EMBL" id="PWA53014.1"/>
    </source>
</evidence>
<keyword evidence="4" id="KW-1001">Plastid inner membrane</keyword>
<organism evidence="8 9">
    <name type="scientific">Artemisia annua</name>
    <name type="common">Sweet wormwood</name>
    <dbReference type="NCBI Taxonomy" id="35608"/>
    <lineage>
        <taxon>Eukaryota</taxon>
        <taxon>Viridiplantae</taxon>
        <taxon>Streptophyta</taxon>
        <taxon>Embryophyta</taxon>
        <taxon>Tracheophyta</taxon>
        <taxon>Spermatophyta</taxon>
        <taxon>Magnoliopsida</taxon>
        <taxon>eudicotyledons</taxon>
        <taxon>Gunneridae</taxon>
        <taxon>Pentapetalae</taxon>
        <taxon>asterids</taxon>
        <taxon>campanulids</taxon>
        <taxon>Asterales</taxon>
        <taxon>Asteraceae</taxon>
        <taxon>Asteroideae</taxon>
        <taxon>Anthemideae</taxon>
        <taxon>Artemisiinae</taxon>
        <taxon>Artemisia</taxon>
    </lineage>
</organism>
<evidence type="ECO:0000256" key="5">
    <source>
        <dbReference type="ARBA" id="ARBA00022989"/>
    </source>
</evidence>
<comment type="caution">
    <text evidence="8">The sequence shown here is derived from an EMBL/GenBank/DDBJ whole genome shotgun (WGS) entry which is preliminary data.</text>
</comment>
<accession>A0A2U1LVL7</accession>
<gene>
    <name evidence="8" type="ORF">CTI12_AA449330</name>
</gene>
<dbReference type="InterPro" id="IPR001898">
    <property type="entry name" value="SLC13A/DASS"/>
</dbReference>
<dbReference type="EMBL" id="PKPP01007580">
    <property type="protein sequence ID" value="PWA53014.1"/>
    <property type="molecule type" value="Genomic_DNA"/>
</dbReference>
<dbReference type="GO" id="GO:0009706">
    <property type="term" value="C:chloroplast inner membrane"/>
    <property type="evidence" value="ECO:0007669"/>
    <property type="project" value="UniProtKB-SubCell"/>
</dbReference>
<dbReference type="InterPro" id="IPR030676">
    <property type="entry name" value="CitT-rel"/>
</dbReference>
<dbReference type="OrthoDB" id="1740866at2759"/>
<keyword evidence="4" id="KW-0934">Plastid</keyword>